<dbReference type="EMBL" id="JASHIE010000006">
    <property type="protein sequence ID" value="MDI9875035.1"/>
    <property type="molecule type" value="Genomic_DNA"/>
</dbReference>
<proteinExistence type="predicted"/>
<protein>
    <submittedName>
        <fullName evidence="1">Uncharacterized protein</fullName>
    </submittedName>
</protein>
<keyword evidence="2" id="KW-1185">Reference proteome</keyword>
<dbReference type="RefSeq" id="WP_283381789.1">
    <property type="nucleotide sequence ID" value="NZ_JASHIE010000006.1"/>
</dbReference>
<reference evidence="1 2" key="1">
    <citation type="submission" date="2023-05" db="EMBL/GenBank/DDBJ databases">
        <title>Novel species of genus Flectobacillus isolated from stream in China.</title>
        <authorList>
            <person name="Lu H."/>
        </authorList>
    </citation>
    <scope>NUCLEOTIDE SEQUENCE [LARGE SCALE GENOMIC DNA]</scope>
    <source>
        <strain evidence="1 2">LFS242W</strain>
    </source>
</reference>
<accession>A0ABT6Z1X3</accession>
<name>A0ABT6Z1X3_9BACT</name>
<evidence type="ECO:0000313" key="2">
    <source>
        <dbReference type="Proteomes" id="UP001225761"/>
    </source>
</evidence>
<evidence type="ECO:0000313" key="1">
    <source>
        <dbReference type="EMBL" id="MDI9875035.1"/>
    </source>
</evidence>
<organism evidence="1 2">
    <name type="scientific">Flectobacillus rivi</name>
    <dbReference type="NCBI Taxonomy" id="2984209"/>
    <lineage>
        <taxon>Bacteria</taxon>
        <taxon>Pseudomonadati</taxon>
        <taxon>Bacteroidota</taxon>
        <taxon>Cytophagia</taxon>
        <taxon>Cytophagales</taxon>
        <taxon>Flectobacillaceae</taxon>
        <taxon>Flectobacillus</taxon>
    </lineage>
</organism>
<comment type="caution">
    <text evidence="1">The sequence shown here is derived from an EMBL/GenBank/DDBJ whole genome shotgun (WGS) entry which is preliminary data.</text>
</comment>
<dbReference type="Proteomes" id="UP001225761">
    <property type="component" value="Unassembled WGS sequence"/>
</dbReference>
<gene>
    <name evidence="1" type="ORF">QM481_10905</name>
</gene>
<sequence>MPTKKQAIIKTTDGKMQVNVATDTSDGTVANAGRFLLLNDSGIVDDSVIPDWMKGFLIKDNCVETGGIAVGKMVALTSTGFVLADNATLTKDVIGIAVTVGVNGAQMSVLTGGKFTITGATFTKGSNYFLGAAGDVTVTPPDNVANKLSQRVGKALAATQLVLEISEPIITSSLA</sequence>